<dbReference type="Gene3D" id="2.60.40.1120">
    <property type="entry name" value="Carboxypeptidase-like, regulatory domain"/>
    <property type="match status" value="1"/>
</dbReference>
<organism evidence="2">
    <name type="scientific">Oceanithermus profundus</name>
    <dbReference type="NCBI Taxonomy" id="187137"/>
    <lineage>
        <taxon>Bacteria</taxon>
        <taxon>Thermotogati</taxon>
        <taxon>Deinococcota</taxon>
        <taxon>Deinococci</taxon>
        <taxon>Thermales</taxon>
        <taxon>Thermaceae</taxon>
        <taxon>Oceanithermus</taxon>
    </lineage>
</organism>
<keyword evidence="2" id="KW-0378">Hydrolase</keyword>
<dbReference type="AlphaFoldDB" id="A0A7C4VJN3"/>
<dbReference type="Proteomes" id="UP000885759">
    <property type="component" value="Unassembled WGS sequence"/>
</dbReference>
<keyword evidence="2" id="KW-0645">Protease</keyword>
<keyword evidence="2" id="KW-0121">Carboxypeptidase</keyword>
<proteinExistence type="predicted"/>
<feature type="signal peptide" evidence="1">
    <location>
        <begin position="1"/>
        <end position="19"/>
    </location>
</feature>
<name>A0A7C4VJN3_9DEIN</name>
<evidence type="ECO:0000256" key="1">
    <source>
        <dbReference type="SAM" id="SignalP"/>
    </source>
</evidence>
<reference evidence="2" key="1">
    <citation type="journal article" date="2020" name="mSystems">
        <title>Genome- and Community-Level Interaction Insights into Carbon Utilization and Element Cycling Functions of Hydrothermarchaeota in Hydrothermal Sediment.</title>
        <authorList>
            <person name="Zhou Z."/>
            <person name="Liu Y."/>
            <person name="Xu W."/>
            <person name="Pan J."/>
            <person name="Luo Z.H."/>
            <person name="Li M."/>
        </authorList>
    </citation>
    <scope>NUCLEOTIDE SEQUENCE [LARGE SCALE GENOMIC DNA]</scope>
    <source>
        <strain evidence="2">HyVt-570</strain>
    </source>
</reference>
<dbReference type="Pfam" id="PF13620">
    <property type="entry name" value="CarboxypepD_reg"/>
    <property type="match status" value="1"/>
</dbReference>
<dbReference type="SUPFAM" id="SSF49464">
    <property type="entry name" value="Carboxypeptidase regulatory domain-like"/>
    <property type="match status" value="1"/>
</dbReference>
<dbReference type="PROSITE" id="PS51257">
    <property type="entry name" value="PROKAR_LIPOPROTEIN"/>
    <property type="match status" value="1"/>
</dbReference>
<gene>
    <name evidence="2" type="ORF">ENK37_02450</name>
</gene>
<evidence type="ECO:0000313" key="2">
    <source>
        <dbReference type="EMBL" id="HGY08902.1"/>
    </source>
</evidence>
<dbReference type="EMBL" id="DRPZ01000069">
    <property type="protein sequence ID" value="HGY08902.1"/>
    <property type="molecule type" value="Genomic_DNA"/>
</dbReference>
<keyword evidence="1" id="KW-0732">Signal</keyword>
<sequence>MIKRLLLGSVLALLMAACGDFPGGKATISGYVVDMKAGEPVVGSTVTVLRTGVSTTTDENGFYSVKVRPGRHTLVFQKEGYATSRVEGLMTFGPETHYSTIQRPLFDPAVPADPPRLWVQLPDWYEPGDEVTVTVSGQVRNAIANSFVFLDVAIGQQGGSSGYLNGFVRHERVFNFDGSEVQVTLSTEGYSDVVPVYTVAYDANNNRTEVIRYLYRQPDADAAAPAQPANLSGEAVTFGDIAVFGTMSVPSITAQGVVTALKTRDLDTLQSMAKELSAARGNVGLMGSELRKAISWVDLSFSYDPSAPAPEAFEIFRKRADEEDFAKIARIAAGDALQDEEAGLYAFRDASPGVQPGVLLTYRVDAVNGEARASSDTFNLTPLPPFYVEALSPADNVTGVDLAPGYVISVENSADVNFLAAIVLDRVQSDGFDVEYFSPIFVVPGSDGAFHPFNGFEGIPHGVVEIDGGYGLTGAILQPFHAYDWTPFAVTASLNAEGTAIEAVSIGADFFNLWGPFAVEDGPFNTFVTGAGGSQ</sequence>
<feature type="chain" id="PRO_5027887741" evidence="1">
    <location>
        <begin position="20"/>
        <end position="535"/>
    </location>
</feature>
<protein>
    <submittedName>
        <fullName evidence="2">Carboxypeptidase-like regulatory domain-containing protein</fullName>
    </submittedName>
</protein>
<accession>A0A7C4VJN3</accession>
<dbReference type="GO" id="GO:0004180">
    <property type="term" value="F:carboxypeptidase activity"/>
    <property type="evidence" value="ECO:0007669"/>
    <property type="project" value="UniProtKB-KW"/>
</dbReference>
<comment type="caution">
    <text evidence="2">The sequence shown here is derived from an EMBL/GenBank/DDBJ whole genome shotgun (WGS) entry which is preliminary data.</text>
</comment>
<dbReference type="InterPro" id="IPR008969">
    <property type="entry name" value="CarboxyPept-like_regulatory"/>
</dbReference>